<evidence type="ECO:0000313" key="2">
    <source>
        <dbReference type="EMBL" id="KAG6946552.1"/>
    </source>
</evidence>
<protein>
    <submittedName>
        <fullName evidence="2">Uncharacterized protein</fullName>
    </submittedName>
</protein>
<reference evidence="2" key="1">
    <citation type="submission" date="2021-01" db="EMBL/GenBank/DDBJ databases">
        <title>Phytophthora aleatoria, a newly-described species from Pinus radiata is distinct from Phytophthora cactorum isolates based on comparative genomics.</title>
        <authorList>
            <person name="Mcdougal R."/>
            <person name="Panda P."/>
            <person name="Williams N."/>
            <person name="Studholme D.J."/>
        </authorList>
    </citation>
    <scope>NUCLEOTIDE SEQUENCE</scope>
    <source>
        <strain evidence="2">NZFS 3830</strain>
    </source>
</reference>
<dbReference type="VEuPathDB" id="FungiDB:PC110_g22656"/>
<organism evidence="2 3">
    <name type="scientific">Phytophthora cactorum</name>
    <dbReference type="NCBI Taxonomy" id="29920"/>
    <lineage>
        <taxon>Eukaryota</taxon>
        <taxon>Sar</taxon>
        <taxon>Stramenopiles</taxon>
        <taxon>Oomycota</taxon>
        <taxon>Peronosporomycetes</taxon>
        <taxon>Peronosporales</taxon>
        <taxon>Peronosporaceae</taxon>
        <taxon>Phytophthora</taxon>
    </lineage>
</organism>
<feature type="region of interest" description="Disordered" evidence="1">
    <location>
        <begin position="52"/>
        <end position="78"/>
    </location>
</feature>
<sequence length="182" mass="21059">MMDKNLGKPDVALSFELDGNGIAQIAKAEATFEEEVEVEMLVKEEKKIMKFKKYKNEDSSTDSREASDEGRPKEKQMKQRYKNLMVVRAYESQKAVNNRRWLNGQEKPREHQSGRDGEVAEAVVYKKKMLKELTIAMTTAQEYAFNTPELVDDWSTGKPQMTNEERSDVVEKIDELEAWLTE</sequence>
<dbReference type="Proteomes" id="UP000688947">
    <property type="component" value="Unassembled WGS sequence"/>
</dbReference>
<dbReference type="EMBL" id="JAENGZ010001718">
    <property type="protein sequence ID" value="KAG6946552.1"/>
    <property type="molecule type" value="Genomic_DNA"/>
</dbReference>
<name>A0A8T1TU04_9STRA</name>
<dbReference type="AlphaFoldDB" id="A0A8T1TU04"/>
<accession>A0A8T1TU04</accession>
<dbReference type="VEuPathDB" id="FungiDB:PC110_g14037"/>
<evidence type="ECO:0000256" key="1">
    <source>
        <dbReference type="SAM" id="MobiDB-lite"/>
    </source>
</evidence>
<gene>
    <name evidence="2" type="ORF">JG687_00016629</name>
</gene>
<evidence type="ECO:0000313" key="3">
    <source>
        <dbReference type="Proteomes" id="UP000688947"/>
    </source>
</evidence>
<feature type="compositionally biased region" description="Basic and acidic residues" evidence="1">
    <location>
        <begin position="52"/>
        <end position="77"/>
    </location>
</feature>
<comment type="caution">
    <text evidence="2">The sequence shown here is derived from an EMBL/GenBank/DDBJ whole genome shotgun (WGS) entry which is preliminary data.</text>
</comment>
<proteinExistence type="predicted"/>
<dbReference type="OrthoDB" id="10420127at2759"/>